<dbReference type="Gene3D" id="3.10.450.50">
    <property type="match status" value="1"/>
</dbReference>
<protein>
    <submittedName>
        <fullName evidence="1">Uncharacterized protein</fullName>
    </submittedName>
</protein>
<comment type="caution">
    <text evidence="1">The sequence shown here is derived from an EMBL/GenBank/DDBJ whole genome shotgun (WGS) entry which is preliminary data.</text>
</comment>
<reference evidence="2" key="1">
    <citation type="journal article" date="2019" name="Int. J. Syst. Evol. Microbiol.">
        <title>The Global Catalogue of Microorganisms (GCM) 10K type strain sequencing project: providing services to taxonomists for standard genome sequencing and annotation.</title>
        <authorList>
            <consortium name="The Broad Institute Genomics Platform"/>
            <consortium name="The Broad Institute Genome Sequencing Center for Infectious Disease"/>
            <person name="Wu L."/>
            <person name="Ma J."/>
        </authorList>
    </citation>
    <scope>NUCLEOTIDE SEQUENCE [LARGE SCALE GENOMIC DNA]</scope>
    <source>
        <strain evidence="2">CCUG 60742</strain>
    </source>
</reference>
<proteinExistence type="predicted"/>
<organism evidence="1 2">
    <name type="scientific">Mucilaginibacter lutimaris</name>
    <dbReference type="NCBI Taxonomy" id="931629"/>
    <lineage>
        <taxon>Bacteria</taxon>
        <taxon>Pseudomonadati</taxon>
        <taxon>Bacteroidota</taxon>
        <taxon>Sphingobacteriia</taxon>
        <taxon>Sphingobacteriales</taxon>
        <taxon>Sphingobacteriaceae</taxon>
        <taxon>Mucilaginibacter</taxon>
    </lineage>
</organism>
<dbReference type="EMBL" id="JBHTIA010000003">
    <property type="protein sequence ID" value="MFD0764411.1"/>
    <property type="molecule type" value="Genomic_DNA"/>
</dbReference>
<keyword evidence="2" id="KW-1185">Reference proteome</keyword>
<name>A0ABW2ZDY6_9SPHI</name>
<gene>
    <name evidence="1" type="ORF">ACFQZI_06075</name>
</gene>
<accession>A0ABW2ZDY6</accession>
<dbReference type="SUPFAM" id="SSF54427">
    <property type="entry name" value="NTF2-like"/>
    <property type="match status" value="1"/>
</dbReference>
<dbReference type="Proteomes" id="UP001597073">
    <property type="component" value="Unassembled WGS sequence"/>
</dbReference>
<dbReference type="RefSeq" id="WP_377139779.1">
    <property type="nucleotide sequence ID" value="NZ_JBHTIA010000003.1"/>
</dbReference>
<sequence length="73" mass="8215">MTALEQYIAGWRLQDTATILSALTPNCVIIESFGSVYCGHEKVSQWIKDAMNDAIEFCDYMRVLVGNNKEKAL</sequence>
<dbReference type="InterPro" id="IPR032710">
    <property type="entry name" value="NTF2-like_dom_sf"/>
</dbReference>
<evidence type="ECO:0000313" key="1">
    <source>
        <dbReference type="EMBL" id="MFD0764411.1"/>
    </source>
</evidence>
<evidence type="ECO:0000313" key="2">
    <source>
        <dbReference type="Proteomes" id="UP001597073"/>
    </source>
</evidence>